<dbReference type="PROSITE" id="PS51194">
    <property type="entry name" value="HELICASE_CTER"/>
    <property type="match status" value="1"/>
</dbReference>
<dbReference type="Pfam" id="PF02151">
    <property type="entry name" value="UVR"/>
    <property type="match status" value="1"/>
</dbReference>
<keyword evidence="8 13" id="KW-0267">Excision nuclease</keyword>
<dbReference type="Pfam" id="PF04851">
    <property type="entry name" value="ResIII"/>
    <property type="match status" value="1"/>
</dbReference>
<keyword evidence="6 13" id="KW-0228">DNA excision</keyword>
<dbReference type="CDD" id="cd18790">
    <property type="entry name" value="SF2_C_UvrB"/>
    <property type="match status" value="1"/>
</dbReference>
<keyword evidence="20" id="KW-1185">Reference proteome</keyword>
<comment type="domain">
    <text evidence="13">The beta-hairpin motif is involved in DNA binding.</text>
</comment>
<keyword evidence="4 13" id="KW-0547">Nucleotide-binding</keyword>
<organism evidence="19 20">
    <name type="scientific">Brevundimonas aurifodinae</name>
    <dbReference type="NCBI Taxonomy" id="1508312"/>
    <lineage>
        <taxon>Bacteria</taxon>
        <taxon>Pseudomonadati</taxon>
        <taxon>Pseudomonadota</taxon>
        <taxon>Alphaproteobacteria</taxon>
        <taxon>Caulobacterales</taxon>
        <taxon>Caulobacteraceae</taxon>
        <taxon>Brevundimonas</taxon>
    </lineage>
</organism>
<evidence type="ECO:0000256" key="12">
    <source>
        <dbReference type="ARBA" id="ARBA00029504"/>
    </source>
</evidence>
<gene>
    <name evidence="13 19" type="primary">uvrB</name>
    <name evidence="19" type="ORF">ABN401_07585</name>
</gene>
<dbReference type="InterPro" id="IPR001650">
    <property type="entry name" value="Helicase_C-like"/>
</dbReference>
<feature type="compositionally biased region" description="Low complexity" evidence="15">
    <location>
        <begin position="1"/>
        <end position="15"/>
    </location>
</feature>
<comment type="function">
    <text evidence="13">The UvrABC repair system catalyzes the recognition and processing of DNA lesions. A damage recognition complex composed of 2 UvrA and 2 UvrB subunits scans DNA for abnormalities. Upon binding of the UvrA(2)B(2) complex to a putative damaged site, the DNA wraps around one UvrB monomer. DNA wrap is dependent on ATP binding by UvrB and probably causes local melting of the DNA helix, facilitating insertion of UvrB beta-hairpin between the DNA strands. Then UvrB probes one DNA strand for the presence of a lesion. If a lesion is found the UvrA subunits dissociate and the UvrB-DNA preincision complex is formed. This complex is subsequently bound by UvrC and the second UvrB is released. If no lesion is found, the DNA wraps around the other UvrB subunit that will check the other stand for damage.</text>
</comment>
<dbReference type="InterPro" id="IPR024759">
    <property type="entry name" value="UvrB_YAD/RRR_dom"/>
</dbReference>
<evidence type="ECO:0000259" key="17">
    <source>
        <dbReference type="PROSITE" id="PS51192"/>
    </source>
</evidence>
<dbReference type="Gene3D" id="3.40.50.300">
    <property type="entry name" value="P-loop containing nucleotide triphosphate hydrolases"/>
    <property type="match status" value="3"/>
</dbReference>
<dbReference type="Pfam" id="PF17757">
    <property type="entry name" value="UvrB_inter"/>
    <property type="match status" value="1"/>
</dbReference>
<dbReference type="Gene3D" id="6.10.140.240">
    <property type="match status" value="1"/>
</dbReference>
<keyword evidence="7 13" id="KW-0067">ATP-binding</keyword>
<dbReference type="HAMAP" id="MF_00204">
    <property type="entry name" value="UvrB"/>
    <property type="match status" value="1"/>
</dbReference>
<dbReference type="InterPro" id="IPR014001">
    <property type="entry name" value="Helicase_ATP-bd"/>
</dbReference>
<dbReference type="Proteomes" id="UP001445732">
    <property type="component" value="Unassembled WGS sequence"/>
</dbReference>
<feature type="region of interest" description="Disordered" evidence="15">
    <location>
        <begin position="50"/>
        <end position="81"/>
    </location>
</feature>
<feature type="compositionally biased region" description="Basic and acidic residues" evidence="15">
    <location>
        <begin position="58"/>
        <end position="80"/>
    </location>
</feature>
<name>A0ABV1NN81_9CAUL</name>
<dbReference type="PANTHER" id="PTHR24029">
    <property type="entry name" value="UVRABC SYSTEM PROTEIN B"/>
    <property type="match status" value="1"/>
</dbReference>
<comment type="caution">
    <text evidence="19">The sequence shown here is derived from an EMBL/GenBank/DDBJ whole genome shotgun (WGS) entry which is preliminary data.</text>
</comment>
<comment type="similarity">
    <text evidence="2 13 14">Belongs to the UvrB family.</text>
</comment>
<dbReference type="InterPro" id="IPR041471">
    <property type="entry name" value="UvrB_inter"/>
</dbReference>
<evidence type="ECO:0000313" key="19">
    <source>
        <dbReference type="EMBL" id="MEQ7155071.1"/>
    </source>
</evidence>
<dbReference type="InterPro" id="IPR006935">
    <property type="entry name" value="Helicase/UvrB_N"/>
</dbReference>
<feature type="short sequence motif" description="Beta-hairpin" evidence="13">
    <location>
        <begin position="172"/>
        <end position="195"/>
    </location>
</feature>
<feature type="domain" description="Helicase ATP-binding" evidence="17">
    <location>
        <begin position="106"/>
        <end position="265"/>
    </location>
</feature>
<dbReference type="PROSITE" id="PS50151">
    <property type="entry name" value="UVR"/>
    <property type="match status" value="1"/>
</dbReference>
<keyword evidence="3 13" id="KW-0963">Cytoplasm</keyword>
<evidence type="ECO:0000256" key="7">
    <source>
        <dbReference type="ARBA" id="ARBA00022840"/>
    </source>
</evidence>
<feature type="domain" description="Helicase C-terminal" evidence="18">
    <location>
        <begin position="515"/>
        <end position="681"/>
    </location>
</feature>
<feature type="domain" description="UVR" evidence="16">
    <location>
        <begin position="711"/>
        <end position="746"/>
    </location>
</feature>
<evidence type="ECO:0000259" key="16">
    <source>
        <dbReference type="PROSITE" id="PS50151"/>
    </source>
</evidence>
<evidence type="ECO:0000256" key="1">
    <source>
        <dbReference type="ARBA" id="ARBA00004496"/>
    </source>
</evidence>
<evidence type="ECO:0000256" key="3">
    <source>
        <dbReference type="ARBA" id="ARBA00022490"/>
    </source>
</evidence>
<sequence length="787" mass="88210">MNRSSSPSSKAAPSKKPVHVPNPGVAEARTPFVRDGAPLPDVMAKMPMFAPVTGPRLTPEEAPGKPDDWTPHRPSRDAKTKGGRFRLVTDYTPAGDQPAAIAELVAQAEAGDRDQVLLGVTGSGKTFTMAKVIEQTQRPALILAPNKTLAAQLYSEFKGFFPDNAVEYFVSYYDYYQPEAYVPRTDTYIEKDSSINEQIDRMRHSATRAILERDDVIVVASVSCIYGIGSVETYTAMTFDLKVGATIDEAKLRADLIALQYKRNDAAFERGMFRKRGDTIEIFPVHLEDRAWRVSLFGDEIEAIAEFDPLTGRKTADLTEVTVYAASHYVTPRPTLNQAIHGIKAELKETLDWMVENGKLLEAQRLEQRTRFDLEMMEATGSCAGIENYSRWLTGRSPGEPPPTFFEYIPDNALLFVDESHVTIGQINGMFRGDYRRKSTLAEYGFRLPSCIDNRPLKFDEWEAMRPQTVHVSATPGPWEMERAGGVFVEQVIRPTGLIDPPVEIRPVSGQTRNQVDDVIDEVKATAAAGYRSLVTTLTKKMAEDLTEYMHEQGVRVRYMHSDVDTLERIEILRDLRLGAFDVLIGINLLREGLDIPECGLVAILDADKEGFLRSETSLIQTIGRAARNVDGRVILYADRMTGSMERAIAETNRRRERQTAYNLEHGITPESVKREIKDILDSPYESRALDKLTAPGVKEQAKPFTGSNFQAALRDLEGRMREAASNLEFEEAARLRDEIKRMKLMDLEFANEVLTGEGEAVDTAAPKRWRAEANAEKAERFRKGRL</sequence>
<evidence type="ECO:0000256" key="13">
    <source>
        <dbReference type="HAMAP-Rule" id="MF_00204"/>
    </source>
</evidence>
<evidence type="ECO:0000256" key="4">
    <source>
        <dbReference type="ARBA" id="ARBA00022741"/>
    </source>
</evidence>
<feature type="region of interest" description="Disordered" evidence="15">
    <location>
        <begin position="1"/>
        <end position="36"/>
    </location>
</feature>
<keyword evidence="10 13" id="KW-0742">SOS response</keyword>
<dbReference type="NCBIfam" id="TIGR00631">
    <property type="entry name" value="uvrb"/>
    <property type="match status" value="1"/>
</dbReference>
<dbReference type="Pfam" id="PF00271">
    <property type="entry name" value="Helicase_C"/>
    <property type="match status" value="1"/>
</dbReference>
<dbReference type="PROSITE" id="PS51192">
    <property type="entry name" value="HELICASE_ATP_BIND_1"/>
    <property type="match status" value="1"/>
</dbReference>
<comment type="subcellular location">
    <subcellularLocation>
        <location evidence="1 13 14">Cytoplasm</location>
    </subcellularLocation>
</comment>
<keyword evidence="19" id="KW-0378">Hydrolase</keyword>
<evidence type="ECO:0000259" key="18">
    <source>
        <dbReference type="PROSITE" id="PS51194"/>
    </source>
</evidence>
<dbReference type="Gene3D" id="4.10.860.10">
    <property type="entry name" value="UVR domain"/>
    <property type="match status" value="1"/>
</dbReference>
<evidence type="ECO:0000256" key="9">
    <source>
        <dbReference type="ARBA" id="ARBA00023204"/>
    </source>
</evidence>
<reference evidence="19 20" key="1">
    <citation type="submission" date="2024-06" db="EMBL/GenBank/DDBJ databases">
        <title>Brevundimonas sp. C11.</title>
        <authorList>
            <person name="Maltman C."/>
        </authorList>
    </citation>
    <scope>NUCLEOTIDE SEQUENCE [LARGE SCALE GENOMIC DNA]</scope>
    <source>
        <strain evidence="19 20">C11</strain>
    </source>
</reference>
<dbReference type="InterPro" id="IPR027417">
    <property type="entry name" value="P-loop_NTPase"/>
</dbReference>
<dbReference type="CDD" id="cd17916">
    <property type="entry name" value="DEXHc_UvrB"/>
    <property type="match status" value="1"/>
</dbReference>
<dbReference type="SUPFAM" id="SSF46600">
    <property type="entry name" value="C-terminal UvrC-binding domain of UvrB"/>
    <property type="match status" value="1"/>
</dbReference>
<feature type="binding site" evidence="13">
    <location>
        <begin position="119"/>
        <end position="126"/>
    </location>
    <ligand>
        <name>ATP</name>
        <dbReference type="ChEBI" id="CHEBI:30616"/>
    </ligand>
</feature>
<evidence type="ECO:0000256" key="8">
    <source>
        <dbReference type="ARBA" id="ARBA00022881"/>
    </source>
</evidence>
<dbReference type="SMART" id="SM00490">
    <property type="entry name" value="HELICc"/>
    <property type="match status" value="1"/>
</dbReference>
<evidence type="ECO:0000313" key="20">
    <source>
        <dbReference type="Proteomes" id="UP001445732"/>
    </source>
</evidence>
<evidence type="ECO:0000256" key="14">
    <source>
        <dbReference type="RuleBase" id="RU003587"/>
    </source>
</evidence>
<dbReference type="InterPro" id="IPR004807">
    <property type="entry name" value="UvrB"/>
</dbReference>
<accession>A0ABV1NN81</accession>
<keyword evidence="9 13" id="KW-0234">DNA repair</keyword>
<dbReference type="EMBL" id="JBEGDD010000005">
    <property type="protein sequence ID" value="MEQ7155071.1"/>
    <property type="molecule type" value="Genomic_DNA"/>
</dbReference>
<protein>
    <recommendedName>
        <fullName evidence="12 13">UvrABC system protein B</fullName>
        <shortName evidence="13">Protein UvrB</shortName>
    </recommendedName>
    <alternativeName>
        <fullName evidence="13">Excinuclease ABC subunit B</fullName>
    </alternativeName>
</protein>
<comment type="subunit">
    <text evidence="11 13 14">Forms a heterotetramer with UvrA during the search for lesions. Interacts with UvrC in an incision complex.</text>
</comment>
<evidence type="ECO:0000256" key="6">
    <source>
        <dbReference type="ARBA" id="ARBA00022769"/>
    </source>
</evidence>
<dbReference type="PANTHER" id="PTHR24029:SF0">
    <property type="entry name" value="UVRABC SYSTEM PROTEIN B"/>
    <property type="match status" value="1"/>
</dbReference>
<dbReference type="InterPro" id="IPR036876">
    <property type="entry name" value="UVR_dom_sf"/>
</dbReference>
<dbReference type="RefSeq" id="WP_349684233.1">
    <property type="nucleotide sequence ID" value="NZ_JBEGDD010000005.1"/>
</dbReference>
<dbReference type="InterPro" id="IPR001943">
    <property type="entry name" value="UVR_dom"/>
</dbReference>
<keyword evidence="5 13" id="KW-0227">DNA damage</keyword>
<dbReference type="Pfam" id="PF12344">
    <property type="entry name" value="UvrB"/>
    <property type="match status" value="1"/>
</dbReference>
<dbReference type="GO" id="GO:0016787">
    <property type="term" value="F:hydrolase activity"/>
    <property type="evidence" value="ECO:0007669"/>
    <property type="project" value="UniProtKB-KW"/>
</dbReference>
<proteinExistence type="inferred from homology"/>
<dbReference type="SUPFAM" id="SSF52540">
    <property type="entry name" value="P-loop containing nucleoside triphosphate hydrolases"/>
    <property type="match status" value="2"/>
</dbReference>
<evidence type="ECO:0000256" key="15">
    <source>
        <dbReference type="SAM" id="MobiDB-lite"/>
    </source>
</evidence>
<evidence type="ECO:0000256" key="5">
    <source>
        <dbReference type="ARBA" id="ARBA00022763"/>
    </source>
</evidence>
<evidence type="ECO:0000256" key="11">
    <source>
        <dbReference type="ARBA" id="ARBA00026033"/>
    </source>
</evidence>
<evidence type="ECO:0000256" key="10">
    <source>
        <dbReference type="ARBA" id="ARBA00023236"/>
    </source>
</evidence>
<dbReference type="SMART" id="SM00487">
    <property type="entry name" value="DEXDc"/>
    <property type="match status" value="1"/>
</dbReference>
<evidence type="ECO:0000256" key="2">
    <source>
        <dbReference type="ARBA" id="ARBA00008533"/>
    </source>
</evidence>
<dbReference type="NCBIfam" id="NF003673">
    <property type="entry name" value="PRK05298.1"/>
    <property type="match status" value="1"/>
</dbReference>